<accession>A0A2R6WI43</accession>
<gene>
    <name evidence="2" type="ORF">MARPO_0088s0070</name>
</gene>
<dbReference type="Proteomes" id="UP000244005">
    <property type="component" value="Unassembled WGS sequence"/>
</dbReference>
<proteinExistence type="predicted"/>
<reference evidence="3" key="1">
    <citation type="journal article" date="2017" name="Cell">
        <title>Insights into land plant evolution garnered from the Marchantia polymorpha genome.</title>
        <authorList>
            <person name="Bowman J.L."/>
            <person name="Kohchi T."/>
            <person name="Yamato K.T."/>
            <person name="Jenkins J."/>
            <person name="Shu S."/>
            <person name="Ishizaki K."/>
            <person name="Yamaoka S."/>
            <person name="Nishihama R."/>
            <person name="Nakamura Y."/>
            <person name="Berger F."/>
            <person name="Adam C."/>
            <person name="Aki S.S."/>
            <person name="Althoff F."/>
            <person name="Araki T."/>
            <person name="Arteaga-Vazquez M.A."/>
            <person name="Balasubrmanian S."/>
            <person name="Barry K."/>
            <person name="Bauer D."/>
            <person name="Boehm C.R."/>
            <person name="Briginshaw L."/>
            <person name="Caballero-Perez J."/>
            <person name="Catarino B."/>
            <person name="Chen F."/>
            <person name="Chiyoda S."/>
            <person name="Chovatia M."/>
            <person name="Davies K.M."/>
            <person name="Delmans M."/>
            <person name="Demura T."/>
            <person name="Dierschke T."/>
            <person name="Dolan L."/>
            <person name="Dorantes-Acosta A.E."/>
            <person name="Eklund D.M."/>
            <person name="Florent S.N."/>
            <person name="Flores-Sandoval E."/>
            <person name="Fujiyama A."/>
            <person name="Fukuzawa H."/>
            <person name="Galik B."/>
            <person name="Grimanelli D."/>
            <person name="Grimwood J."/>
            <person name="Grossniklaus U."/>
            <person name="Hamada T."/>
            <person name="Haseloff J."/>
            <person name="Hetherington A.J."/>
            <person name="Higo A."/>
            <person name="Hirakawa Y."/>
            <person name="Hundley H.N."/>
            <person name="Ikeda Y."/>
            <person name="Inoue K."/>
            <person name="Inoue S.I."/>
            <person name="Ishida S."/>
            <person name="Jia Q."/>
            <person name="Kakita M."/>
            <person name="Kanazawa T."/>
            <person name="Kawai Y."/>
            <person name="Kawashima T."/>
            <person name="Kennedy M."/>
            <person name="Kinose K."/>
            <person name="Kinoshita T."/>
            <person name="Kohara Y."/>
            <person name="Koide E."/>
            <person name="Komatsu K."/>
            <person name="Kopischke S."/>
            <person name="Kubo M."/>
            <person name="Kyozuka J."/>
            <person name="Lagercrantz U."/>
            <person name="Lin S.S."/>
            <person name="Lindquist E."/>
            <person name="Lipzen A.M."/>
            <person name="Lu C.W."/>
            <person name="De Luna E."/>
            <person name="Martienssen R.A."/>
            <person name="Minamino N."/>
            <person name="Mizutani M."/>
            <person name="Mizutani M."/>
            <person name="Mochizuki N."/>
            <person name="Monte I."/>
            <person name="Mosher R."/>
            <person name="Nagasaki H."/>
            <person name="Nakagami H."/>
            <person name="Naramoto S."/>
            <person name="Nishitani K."/>
            <person name="Ohtani M."/>
            <person name="Okamoto T."/>
            <person name="Okumura M."/>
            <person name="Phillips J."/>
            <person name="Pollak B."/>
            <person name="Reinders A."/>
            <person name="Rovekamp M."/>
            <person name="Sano R."/>
            <person name="Sawa S."/>
            <person name="Schmid M.W."/>
            <person name="Shirakawa M."/>
            <person name="Solano R."/>
            <person name="Spunde A."/>
            <person name="Suetsugu N."/>
            <person name="Sugano S."/>
            <person name="Sugiyama A."/>
            <person name="Sun R."/>
            <person name="Suzuki Y."/>
            <person name="Takenaka M."/>
            <person name="Takezawa D."/>
            <person name="Tomogane H."/>
            <person name="Tsuzuki M."/>
            <person name="Ueda T."/>
            <person name="Umeda M."/>
            <person name="Ward J.M."/>
            <person name="Watanabe Y."/>
            <person name="Yazaki K."/>
            <person name="Yokoyama R."/>
            <person name="Yoshitake Y."/>
            <person name="Yotsui I."/>
            <person name="Zachgo S."/>
            <person name="Schmutz J."/>
        </authorList>
    </citation>
    <scope>NUCLEOTIDE SEQUENCE [LARGE SCALE GENOMIC DNA]</scope>
    <source>
        <strain evidence="3">Tak-1</strain>
    </source>
</reference>
<organism evidence="2 3">
    <name type="scientific">Marchantia polymorpha</name>
    <name type="common">Common liverwort</name>
    <name type="synonym">Marchantia aquatica</name>
    <dbReference type="NCBI Taxonomy" id="3197"/>
    <lineage>
        <taxon>Eukaryota</taxon>
        <taxon>Viridiplantae</taxon>
        <taxon>Streptophyta</taxon>
        <taxon>Embryophyta</taxon>
        <taxon>Marchantiophyta</taxon>
        <taxon>Marchantiopsida</taxon>
        <taxon>Marchantiidae</taxon>
        <taxon>Marchantiales</taxon>
        <taxon>Marchantiaceae</taxon>
        <taxon>Marchantia</taxon>
    </lineage>
</organism>
<feature type="region of interest" description="Disordered" evidence="1">
    <location>
        <begin position="1"/>
        <end position="27"/>
    </location>
</feature>
<evidence type="ECO:0000313" key="2">
    <source>
        <dbReference type="EMBL" id="PTQ33528.1"/>
    </source>
</evidence>
<name>A0A2R6WI43_MARPO</name>
<sequence length="75" mass="8110">MEGARSRRAWHVGEVMDSGTKPRGLVNGIPSQTRLSVRCGLQDSTGRVECAYTGLLSSVIDGWARLPSVKIKSSH</sequence>
<protein>
    <submittedName>
        <fullName evidence="2">Uncharacterized protein</fullName>
    </submittedName>
</protein>
<dbReference type="AlphaFoldDB" id="A0A2R6WI43"/>
<dbReference type="EMBL" id="KZ772760">
    <property type="protein sequence ID" value="PTQ33528.1"/>
    <property type="molecule type" value="Genomic_DNA"/>
</dbReference>
<feature type="compositionally biased region" description="Basic residues" evidence="1">
    <location>
        <begin position="1"/>
        <end position="10"/>
    </location>
</feature>
<dbReference type="Gramene" id="Mp7g02170.1">
    <property type="protein sequence ID" value="Mp7g02170.1.cds1"/>
    <property type="gene ID" value="Mp7g02170"/>
</dbReference>
<evidence type="ECO:0000313" key="3">
    <source>
        <dbReference type="Proteomes" id="UP000244005"/>
    </source>
</evidence>
<keyword evidence="3" id="KW-1185">Reference proteome</keyword>
<evidence type="ECO:0000256" key="1">
    <source>
        <dbReference type="SAM" id="MobiDB-lite"/>
    </source>
</evidence>